<dbReference type="EMBL" id="JBHSOJ010000016">
    <property type="protein sequence ID" value="MFC5631112.1"/>
    <property type="molecule type" value="Genomic_DNA"/>
</dbReference>
<evidence type="ECO:0000256" key="1">
    <source>
        <dbReference type="ARBA" id="ARBA00004651"/>
    </source>
</evidence>
<dbReference type="Proteomes" id="UP001596110">
    <property type="component" value="Unassembled WGS sequence"/>
</dbReference>
<dbReference type="PROSITE" id="PS50893">
    <property type="entry name" value="ABC_TRANSPORTER_2"/>
    <property type="match status" value="1"/>
</dbReference>
<dbReference type="Gene3D" id="3.40.50.300">
    <property type="entry name" value="P-loop containing nucleotide triphosphate hydrolases"/>
    <property type="match status" value="1"/>
</dbReference>
<keyword evidence="4 10" id="KW-0067">ATP-binding</keyword>
<gene>
    <name evidence="10" type="ORF">ACFPQ3_05860</name>
</gene>
<dbReference type="RefSeq" id="WP_156807123.1">
    <property type="nucleotide sequence ID" value="NZ_JBHSOJ010000016.1"/>
</dbReference>
<evidence type="ECO:0000259" key="8">
    <source>
        <dbReference type="PROSITE" id="PS50893"/>
    </source>
</evidence>
<dbReference type="InterPro" id="IPR011527">
    <property type="entry name" value="ABC1_TM_dom"/>
</dbReference>
<feature type="transmembrane region" description="Helical" evidence="7">
    <location>
        <begin position="51"/>
        <end position="72"/>
    </location>
</feature>
<dbReference type="Pfam" id="PF00664">
    <property type="entry name" value="ABC_membrane"/>
    <property type="match status" value="1"/>
</dbReference>
<dbReference type="SUPFAM" id="SSF52540">
    <property type="entry name" value="P-loop containing nucleoside triphosphate hydrolases"/>
    <property type="match status" value="1"/>
</dbReference>
<comment type="caution">
    <text evidence="10">The sequence shown here is derived from an EMBL/GenBank/DDBJ whole genome shotgun (WGS) entry which is preliminary data.</text>
</comment>
<sequence>MKLLSYLGKFRYFALVVFILGAFSSILQSLVIQKVMTIDRVTDFESLGKLFVVGLLTYLLFYGLEFGANVIYDVSCKRIMLALRDKLTKTLLLTKESIDQHETTNFLSQDLEFFYDNYVTQVMRLPKNGMIFVVVSVYLFTLNPVLALLFILGSLLRPLPQVLLSKMADTLGQKQSEERERSMALIMDYINGGSTLLHHQAFDTTYGKLEHQVLTYETARRNYYYLSNFLFFCNGLTQFLGRVLPIGIYFLLPNVFGHIPVSALVAMFIASNSLSNPLQNMMYATFSMQATNSIKTKIYELMDKPVDEAEVPYIPGFEALTLQNITKSYGEKSIFQEFSYTFEKGKKHLIKGASGRGKTTLLNIIKGESVDSGKVALVTNDNQLFETYQANIGVVSQSPFLFNGSLEENLCLNQTFSRDEMTKVLKQVHLLEELPEGLEFQIENNGSNVSGGQRVRIELARFLLRQKDILLLDEVTASLDKENARRVRELIFSLPMTIIEVAHHVDETMVYDAIIEL</sequence>
<dbReference type="InterPro" id="IPR027417">
    <property type="entry name" value="P-loop_NTPase"/>
</dbReference>
<evidence type="ECO:0000256" key="5">
    <source>
        <dbReference type="ARBA" id="ARBA00022989"/>
    </source>
</evidence>
<evidence type="ECO:0000256" key="4">
    <source>
        <dbReference type="ARBA" id="ARBA00022840"/>
    </source>
</evidence>
<dbReference type="InterPro" id="IPR039421">
    <property type="entry name" value="Type_1_exporter"/>
</dbReference>
<protein>
    <submittedName>
        <fullName evidence="10">ATP-binding cassette domain-containing protein</fullName>
    </submittedName>
</protein>
<accession>A0ABW0UES0</accession>
<keyword evidence="2 7" id="KW-0812">Transmembrane</keyword>
<keyword evidence="6 7" id="KW-0472">Membrane</keyword>
<dbReference type="Pfam" id="PF00005">
    <property type="entry name" value="ABC_tran"/>
    <property type="match status" value="1"/>
</dbReference>
<evidence type="ECO:0000256" key="6">
    <source>
        <dbReference type="ARBA" id="ARBA00023136"/>
    </source>
</evidence>
<dbReference type="SMART" id="SM00382">
    <property type="entry name" value="AAA"/>
    <property type="match status" value="1"/>
</dbReference>
<comment type="subcellular location">
    <subcellularLocation>
        <location evidence="1">Cell membrane</location>
        <topology evidence="1">Multi-pass membrane protein</topology>
    </subcellularLocation>
</comment>
<dbReference type="PANTHER" id="PTHR24221:SF654">
    <property type="entry name" value="ATP-BINDING CASSETTE SUB-FAMILY B MEMBER 6"/>
    <property type="match status" value="1"/>
</dbReference>
<proteinExistence type="predicted"/>
<dbReference type="Gene3D" id="1.20.1560.10">
    <property type="entry name" value="ABC transporter type 1, transmembrane domain"/>
    <property type="match status" value="1"/>
</dbReference>
<feature type="domain" description="ABC transporter" evidence="8">
    <location>
        <begin position="320"/>
        <end position="517"/>
    </location>
</feature>
<keyword evidence="5 7" id="KW-1133">Transmembrane helix</keyword>
<dbReference type="PROSITE" id="PS50929">
    <property type="entry name" value="ABC_TM1F"/>
    <property type="match status" value="1"/>
</dbReference>
<evidence type="ECO:0000313" key="11">
    <source>
        <dbReference type="Proteomes" id="UP001596110"/>
    </source>
</evidence>
<dbReference type="InterPro" id="IPR003593">
    <property type="entry name" value="AAA+_ATPase"/>
</dbReference>
<dbReference type="InterPro" id="IPR036640">
    <property type="entry name" value="ABC1_TM_sf"/>
</dbReference>
<dbReference type="PANTHER" id="PTHR24221">
    <property type="entry name" value="ATP-BINDING CASSETTE SUB-FAMILY B"/>
    <property type="match status" value="1"/>
</dbReference>
<evidence type="ECO:0000256" key="3">
    <source>
        <dbReference type="ARBA" id="ARBA00022741"/>
    </source>
</evidence>
<keyword evidence="3" id="KW-0547">Nucleotide-binding</keyword>
<keyword evidence="11" id="KW-1185">Reference proteome</keyword>
<evidence type="ECO:0000256" key="7">
    <source>
        <dbReference type="SAM" id="Phobius"/>
    </source>
</evidence>
<reference evidence="11" key="1">
    <citation type="journal article" date="2019" name="Int. J. Syst. Evol. Microbiol.">
        <title>The Global Catalogue of Microorganisms (GCM) 10K type strain sequencing project: providing services to taxonomists for standard genome sequencing and annotation.</title>
        <authorList>
            <consortium name="The Broad Institute Genomics Platform"/>
            <consortium name="The Broad Institute Genome Sequencing Center for Infectious Disease"/>
            <person name="Wu L."/>
            <person name="Ma J."/>
        </authorList>
    </citation>
    <scope>NUCLEOTIDE SEQUENCE [LARGE SCALE GENOMIC DNA]</scope>
    <source>
        <strain evidence="11">DT43</strain>
    </source>
</reference>
<name>A0ABW0UES0_9STRE</name>
<dbReference type="PROSITE" id="PS00211">
    <property type="entry name" value="ABC_TRANSPORTER_1"/>
    <property type="match status" value="1"/>
</dbReference>
<dbReference type="GO" id="GO:0005524">
    <property type="term" value="F:ATP binding"/>
    <property type="evidence" value="ECO:0007669"/>
    <property type="project" value="UniProtKB-KW"/>
</dbReference>
<feature type="transmembrane region" description="Helical" evidence="7">
    <location>
        <begin position="12"/>
        <end position="31"/>
    </location>
</feature>
<evidence type="ECO:0000256" key="2">
    <source>
        <dbReference type="ARBA" id="ARBA00022692"/>
    </source>
</evidence>
<feature type="transmembrane region" description="Helical" evidence="7">
    <location>
        <begin position="131"/>
        <end position="156"/>
    </location>
</feature>
<evidence type="ECO:0000259" key="9">
    <source>
        <dbReference type="PROSITE" id="PS50929"/>
    </source>
</evidence>
<feature type="domain" description="ABC transmembrane type-1" evidence="9">
    <location>
        <begin position="13"/>
        <end position="290"/>
    </location>
</feature>
<organism evidence="10 11">
    <name type="scientific">Streptococcus caledonicus</name>
    <dbReference type="NCBI Taxonomy" id="2614158"/>
    <lineage>
        <taxon>Bacteria</taxon>
        <taxon>Bacillati</taxon>
        <taxon>Bacillota</taxon>
        <taxon>Bacilli</taxon>
        <taxon>Lactobacillales</taxon>
        <taxon>Streptococcaceae</taxon>
        <taxon>Streptococcus</taxon>
    </lineage>
</organism>
<dbReference type="SUPFAM" id="SSF90123">
    <property type="entry name" value="ABC transporter transmembrane region"/>
    <property type="match status" value="1"/>
</dbReference>
<dbReference type="InterPro" id="IPR003439">
    <property type="entry name" value="ABC_transporter-like_ATP-bd"/>
</dbReference>
<dbReference type="CDD" id="cd03228">
    <property type="entry name" value="ABCC_MRP_Like"/>
    <property type="match status" value="1"/>
</dbReference>
<dbReference type="InterPro" id="IPR017871">
    <property type="entry name" value="ABC_transporter-like_CS"/>
</dbReference>
<evidence type="ECO:0000313" key="10">
    <source>
        <dbReference type="EMBL" id="MFC5631112.1"/>
    </source>
</evidence>